<feature type="domain" description="Glucose-methanol-choline oxidoreductase N-terminal" evidence="11">
    <location>
        <begin position="292"/>
        <end position="306"/>
    </location>
</feature>
<dbReference type="InterPro" id="IPR012132">
    <property type="entry name" value="GMC_OxRdtase"/>
</dbReference>
<dbReference type="InterPro" id="IPR000172">
    <property type="entry name" value="GMC_OxRdtase_N"/>
</dbReference>
<comment type="cofactor">
    <cofactor evidence="1 8">
        <name>FAD</name>
        <dbReference type="ChEBI" id="CHEBI:57692"/>
    </cofactor>
</comment>
<evidence type="ECO:0000256" key="2">
    <source>
        <dbReference type="ARBA" id="ARBA00010790"/>
    </source>
</evidence>
<sequence length="618" mass="66180">MAIFEATAQVFSNQKFDFLILGGGTAGLTVAARLSEDPNIMVGVINAGQYRPGDPVIEVPQSSAAPTNPNGIALLGNPTYDWGFVSTPQPGLNGASLGKVVGGSSAINFIIWQRAAREEYDLWSTVFGNGARWSFSSLLPYFKKAETWSAPPASPAVLPVNSSSGLQQAHGNNGPIAISYNNFLTSVDQPAVQAGLQLGLQENFNPDLGDPTGLASITRNVHPTKGIRMYAGNSYYEPNAQRKNLVLLTEAQVTKLVFDTKGKQITATGVEYIANNKTYIAKATKEFIVSSGAYKTPQILELSGVGNKTILQQLGIPVVLDLPGVGENLQDHPFAGSDFKLKQGATSLDNLRFNSTFRLQQQQLYNSSHQGILTYTPGVVAPVTLQSLIGNNQTNELIQSLTHSLDNIHQTPLQKVQYQAQLNLLKSGRVPFLNMVVFPTGGFASTPEANTSYVTIAMVEVHPFSRGSVHISSSQPLAAPTINPHYFEIPFDAEILVKATQFAERWMLSDALDGVVQSLNTPSVIAGGQDNSAAETCGRQSTNHPIGTTAMAPLSMGGVVDPQLRVYGLQNVRVVDAGIFPLHIGTPPQQTVYAVAEQVRPSAGSKQSGCLNRDRPPI</sequence>
<keyword evidence="3 9" id="KW-0285">Flavoprotein</keyword>
<evidence type="ECO:0000259" key="11">
    <source>
        <dbReference type="PROSITE" id="PS00624"/>
    </source>
</evidence>
<dbReference type="InterPro" id="IPR007867">
    <property type="entry name" value="GMC_OxRtase_C"/>
</dbReference>
<evidence type="ECO:0000256" key="9">
    <source>
        <dbReference type="RuleBase" id="RU003968"/>
    </source>
</evidence>
<evidence type="ECO:0000256" key="7">
    <source>
        <dbReference type="ARBA" id="ARBA00023180"/>
    </source>
</evidence>
<name>A0AAD7D5Z3_MYCRO</name>
<dbReference type="AlphaFoldDB" id="A0AAD7D5Z3"/>
<evidence type="ECO:0000259" key="10">
    <source>
        <dbReference type="PROSITE" id="PS00623"/>
    </source>
</evidence>
<dbReference type="PANTHER" id="PTHR11552:SF201">
    <property type="entry name" value="GLUCOSE-METHANOL-CHOLINE OXIDOREDUCTASE N-TERMINAL DOMAIN-CONTAINING PROTEIN"/>
    <property type="match status" value="1"/>
</dbReference>
<dbReference type="Gene3D" id="3.50.50.60">
    <property type="entry name" value="FAD/NAD(P)-binding domain"/>
    <property type="match status" value="1"/>
</dbReference>
<evidence type="ECO:0000256" key="3">
    <source>
        <dbReference type="ARBA" id="ARBA00022630"/>
    </source>
</evidence>
<gene>
    <name evidence="12" type="ORF">B0H17DRAFT_944347</name>
</gene>
<feature type="domain" description="Glucose-methanol-choline oxidoreductase N-terminal" evidence="10">
    <location>
        <begin position="98"/>
        <end position="121"/>
    </location>
</feature>
<evidence type="ECO:0000256" key="1">
    <source>
        <dbReference type="ARBA" id="ARBA00001974"/>
    </source>
</evidence>
<keyword evidence="6" id="KW-0560">Oxidoreductase</keyword>
<keyword evidence="4" id="KW-0732">Signal</keyword>
<dbReference type="PANTHER" id="PTHR11552">
    <property type="entry name" value="GLUCOSE-METHANOL-CHOLINE GMC OXIDOREDUCTASE"/>
    <property type="match status" value="1"/>
</dbReference>
<dbReference type="PROSITE" id="PS00623">
    <property type="entry name" value="GMC_OXRED_1"/>
    <property type="match status" value="1"/>
</dbReference>
<feature type="binding site" evidence="8">
    <location>
        <position position="100"/>
    </location>
    <ligand>
        <name>FAD</name>
        <dbReference type="ChEBI" id="CHEBI:57692"/>
    </ligand>
</feature>
<keyword evidence="7" id="KW-0325">Glycoprotein</keyword>
<dbReference type="PROSITE" id="PS00624">
    <property type="entry name" value="GMC_OXRED_2"/>
    <property type="match status" value="1"/>
</dbReference>
<evidence type="ECO:0000256" key="6">
    <source>
        <dbReference type="ARBA" id="ARBA00023002"/>
    </source>
</evidence>
<dbReference type="Pfam" id="PF00732">
    <property type="entry name" value="GMC_oxred_N"/>
    <property type="match status" value="1"/>
</dbReference>
<evidence type="ECO:0000313" key="13">
    <source>
        <dbReference type="Proteomes" id="UP001221757"/>
    </source>
</evidence>
<dbReference type="SUPFAM" id="SSF54373">
    <property type="entry name" value="FAD-linked reductases, C-terminal domain"/>
    <property type="match status" value="1"/>
</dbReference>
<protein>
    <submittedName>
        <fullName evidence="12">Alcohol oxidase</fullName>
    </submittedName>
</protein>
<comment type="caution">
    <text evidence="12">The sequence shown here is derived from an EMBL/GenBank/DDBJ whole genome shotgun (WGS) entry which is preliminary data.</text>
</comment>
<dbReference type="EMBL" id="JARKIE010000133">
    <property type="protein sequence ID" value="KAJ7678651.1"/>
    <property type="molecule type" value="Genomic_DNA"/>
</dbReference>
<evidence type="ECO:0000313" key="12">
    <source>
        <dbReference type="EMBL" id="KAJ7678651.1"/>
    </source>
</evidence>
<dbReference type="GO" id="GO:0050660">
    <property type="term" value="F:flavin adenine dinucleotide binding"/>
    <property type="evidence" value="ECO:0007669"/>
    <property type="project" value="InterPro"/>
</dbReference>
<reference evidence="12" key="1">
    <citation type="submission" date="2023-03" db="EMBL/GenBank/DDBJ databases">
        <title>Massive genome expansion in bonnet fungi (Mycena s.s.) driven by repeated elements and novel gene families across ecological guilds.</title>
        <authorList>
            <consortium name="Lawrence Berkeley National Laboratory"/>
            <person name="Harder C.B."/>
            <person name="Miyauchi S."/>
            <person name="Viragh M."/>
            <person name="Kuo A."/>
            <person name="Thoen E."/>
            <person name="Andreopoulos B."/>
            <person name="Lu D."/>
            <person name="Skrede I."/>
            <person name="Drula E."/>
            <person name="Henrissat B."/>
            <person name="Morin E."/>
            <person name="Kohler A."/>
            <person name="Barry K."/>
            <person name="LaButti K."/>
            <person name="Morin E."/>
            <person name="Salamov A."/>
            <person name="Lipzen A."/>
            <person name="Mereny Z."/>
            <person name="Hegedus B."/>
            <person name="Baldrian P."/>
            <person name="Stursova M."/>
            <person name="Weitz H."/>
            <person name="Taylor A."/>
            <person name="Grigoriev I.V."/>
            <person name="Nagy L.G."/>
            <person name="Martin F."/>
            <person name="Kauserud H."/>
        </authorList>
    </citation>
    <scope>NUCLEOTIDE SEQUENCE</scope>
    <source>
        <strain evidence="12">CBHHK067</strain>
    </source>
</reference>
<dbReference type="GO" id="GO:0016614">
    <property type="term" value="F:oxidoreductase activity, acting on CH-OH group of donors"/>
    <property type="evidence" value="ECO:0007669"/>
    <property type="project" value="InterPro"/>
</dbReference>
<accession>A0AAD7D5Z3</accession>
<dbReference type="Pfam" id="PF05199">
    <property type="entry name" value="GMC_oxred_C"/>
    <property type="match status" value="1"/>
</dbReference>
<keyword evidence="13" id="KW-1185">Reference proteome</keyword>
<dbReference type="PIRSF" id="PIRSF000137">
    <property type="entry name" value="Alcohol_oxidase"/>
    <property type="match status" value="1"/>
</dbReference>
<dbReference type="SUPFAM" id="SSF51905">
    <property type="entry name" value="FAD/NAD(P)-binding domain"/>
    <property type="match status" value="1"/>
</dbReference>
<evidence type="ECO:0000256" key="4">
    <source>
        <dbReference type="ARBA" id="ARBA00022729"/>
    </source>
</evidence>
<keyword evidence="5 8" id="KW-0274">FAD</keyword>
<feature type="binding site" evidence="8">
    <location>
        <position position="253"/>
    </location>
    <ligand>
        <name>FAD</name>
        <dbReference type="ChEBI" id="CHEBI:57692"/>
    </ligand>
</feature>
<dbReference type="InterPro" id="IPR036188">
    <property type="entry name" value="FAD/NAD-bd_sf"/>
</dbReference>
<proteinExistence type="inferred from homology"/>
<comment type="similarity">
    <text evidence="2 9">Belongs to the GMC oxidoreductase family.</text>
</comment>
<evidence type="ECO:0000256" key="5">
    <source>
        <dbReference type="ARBA" id="ARBA00022827"/>
    </source>
</evidence>
<dbReference type="Gene3D" id="3.30.560.10">
    <property type="entry name" value="Glucose Oxidase, domain 3"/>
    <property type="match status" value="1"/>
</dbReference>
<feature type="binding site" evidence="8">
    <location>
        <begin position="588"/>
        <end position="589"/>
    </location>
    <ligand>
        <name>FAD</name>
        <dbReference type="ChEBI" id="CHEBI:57692"/>
    </ligand>
</feature>
<dbReference type="Proteomes" id="UP001221757">
    <property type="component" value="Unassembled WGS sequence"/>
</dbReference>
<evidence type="ECO:0000256" key="8">
    <source>
        <dbReference type="PIRSR" id="PIRSR000137-2"/>
    </source>
</evidence>
<organism evidence="12 13">
    <name type="scientific">Mycena rosella</name>
    <name type="common">Pink bonnet</name>
    <name type="synonym">Agaricus rosellus</name>
    <dbReference type="NCBI Taxonomy" id="1033263"/>
    <lineage>
        <taxon>Eukaryota</taxon>
        <taxon>Fungi</taxon>
        <taxon>Dikarya</taxon>
        <taxon>Basidiomycota</taxon>
        <taxon>Agaricomycotina</taxon>
        <taxon>Agaricomycetes</taxon>
        <taxon>Agaricomycetidae</taxon>
        <taxon>Agaricales</taxon>
        <taxon>Marasmiineae</taxon>
        <taxon>Mycenaceae</taxon>
        <taxon>Mycena</taxon>
    </lineage>
</organism>